<evidence type="ECO:0000313" key="2">
    <source>
        <dbReference type="EMBL" id="NOT33629.1"/>
    </source>
</evidence>
<dbReference type="Gene3D" id="3.10.180.10">
    <property type="entry name" value="2,3-Dihydroxybiphenyl 1,2-Dioxygenase, domain 1"/>
    <property type="match status" value="1"/>
</dbReference>
<organism evidence="2 3">
    <name type="scientific">Eiseniibacteriota bacterium</name>
    <dbReference type="NCBI Taxonomy" id="2212470"/>
    <lineage>
        <taxon>Bacteria</taxon>
        <taxon>Candidatus Eiseniibacteriota</taxon>
    </lineage>
</organism>
<dbReference type="InterPro" id="IPR037523">
    <property type="entry name" value="VOC_core"/>
</dbReference>
<dbReference type="Pfam" id="PF00903">
    <property type="entry name" value="Glyoxalase"/>
    <property type="match status" value="1"/>
</dbReference>
<dbReference type="AlphaFoldDB" id="A0A849SWV8"/>
<dbReference type="InterPro" id="IPR029068">
    <property type="entry name" value="Glyas_Bleomycin-R_OHBP_Dase"/>
</dbReference>
<sequence>MKPSHFKGLYTAMYRVPDLAQAKAWYASLFGIEPYFDHPSYVGFNIAGYELGLLPNEPGAATGPGGLLVYWGVDKMSVSWPRLLSLGATEVEKPQDVGEGIFVATARDPFGNLIGVIENPHFPNTA</sequence>
<dbReference type="EMBL" id="JABFRW010000058">
    <property type="protein sequence ID" value="NOT33629.1"/>
    <property type="molecule type" value="Genomic_DNA"/>
</dbReference>
<dbReference type="PROSITE" id="PS51819">
    <property type="entry name" value="VOC"/>
    <property type="match status" value="1"/>
</dbReference>
<dbReference type="InterPro" id="IPR004360">
    <property type="entry name" value="Glyas_Fos-R_dOase_dom"/>
</dbReference>
<evidence type="ECO:0000259" key="1">
    <source>
        <dbReference type="PROSITE" id="PS51819"/>
    </source>
</evidence>
<gene>
    <name evidence="2" type="ORF">HOP12_05590</name>
</gene>
<reference evidence="2 3" key="1">
    <citation type="submission" date="2020-04" db="EMBL/GenBank/DDBJ databases">
        <title>Metagenomic profiling of ammonia- and methane-oxidizing microorganisms in a Dutch drinking water treatment plant.</title>
        <authorList>
            <person name="Poghosyan L."/>
            <person name="Leucker S."/>
        </authorList>
    </citation>
    <scope>NUCLEOTIDE SEQUENCE [LARGE SCALE GENOMIC DNA]</scope>
    <source>
        <strain evidence="2">S-RSF-IL-03</strain>
    </source>
</reference>
<name>A0A849SWV8_UNCEI</name>
<evidence type="ECO:0000313" key="3">
    <source>
        <dbReference type="Proteomes" id="UP000580839"/>
    </source>
</evidence>
<dbReference type="Proteomes" id="UP000580839">
    <property type="component" value="Unassembled WGS sequence"/>
</dbReference>
<comment type="caution">
    <text evidence="2">The sequence shown here is derived from an EMBL/GenBank/DDBJ whole genome shotgun (WGS) entry which is preliminary data.</text>
</comment>
<dbReference type="SUPFAM" id="SSF54593">
    <property type="entry name" value="Glyoxalase/Bleomycin resistance protein/Dihydroxybiphenyl dioxygenase"/>
    <property type="match status" value="1"/>
</dbReference>
<proteinExistence type="predicted"/>
<feature type="domain" description="VOC" evidence="1">
    <location>
        <begin position="8"/>
        <end position="119"/>
    </location>
</feature>
<protein>
    <submittedName>
        <fullName evidence="2">VOC family protein</fullName>
    </submittedName>
</protein>
<accession>A0A849SWV8</accession>